<dbReference type="STRING" id="660521.SAMN04487949_0279"/>
<protein>
    <submittedName>
        <fullName evidence="3">Uncharacterized protein</fullName>
    </submittedName>
</protein>
<reference evidence="4" key="1">
    <citation type="submission" date="2016-10" db="EMBL/GenBank/DDBJ databases">
        <authorList>
            <person name="Varghese N."/>
            <person name="Submissions S."/>
        </authorList>
    </citation>
    <scope>NUCLEOTIDE SEQUENCE [LARGE SCALE GENOMIC DNA]</scope>
    <source>
        <strain evidence="4">CGMCC 1.10119</strain>
    </source>
</reference>
<feature type="compositionally biased region" description="Basic and acidic residues" evidence="1">
    <location>
        <begin position="58"/>
        <end position="71"/>
    </location>
</feature>
<accession>A0A1G9P8Z1</accession>
<keyword evidence="2" id="KW-0472">Membrane</keyword>
<keyword evidence="2" id="KW-1133">Transmembrane helix</keyword>
<feature type="region of interest" description="Disordered" evidence="1">
    <location>
        <begin position="50"/>
        <end position="71"/>
    </location>
</feature>
<dbReference type="AlphaFoldDB" id="A0A1G9P8Z1"/>
<sequence>MNRGLPFLVAGVSFLTLAFITLVTSGPSTFTVWIAVGAAMLAVGFALSQAESDEPDDDGRMDADAVDPERA</sequence>
<feature type="transmembrane region" description="Helical" evidence="2">
    <location>
        <begin position="30"/>
        <end position="47"/>
    </location>
</feature>
<dbReference type="Proteomes" id="UP000199451">
    <property type="component" value="Unassembled WGS sequence"/>
</dbReference>
<name>A0A1G9P8Z1_9EURY</name>
<dbReference type="RefSeq" id="WP_089693336.1">
    <property type="nucleotide sequence ID" value="NZ_FNHL01000001.1"/>
</dbReference>
<keyword evidence="4" id="KW-1185">Reference proteome</keyword>
<evidence type="ECO:0000256" key="2">
    <source>
        <dbReference type="SAM" id="Phobius"/>
    </source>
</evidence>
<feature type="transmembrane region" description="Helical" evidence="2">
    <location>
        <begin position="7"/>
        <end position="24"/>
    </location>
</feature>
<dbReference type="OrthoDB" id="383727at2157"/>
<dbReference type="EMBL" id="FNHL01000001">
    <property type="protein sequence ID" value="SDL94961.1"/>
    <property type="molecule type" value="Genomic_DNA"/>
</dbReference>
<proteinExistence type="predicted"/>
<organism evidence="3 4">
    <name type="scientific">Halogranum gelatinilyticum</name>
    <dbReference type="NCBI Taxonomy" id="660521"/>
    <lineage>
        <taxon>Archaea</taxon>
        <taxon>Methanobacteriati</taxon>
        <taxon>Methanobacteriota</taxon>
        <taxon>Stenosarchaea group</taxon>
        <taxon>Halobacteria</taxon>
        <taxon>Halobacteriales</taxon>
        <taxon>Haloferacaceae</taxon>
    </lineage>
</organism>
<evidence type="ECO:0000313" key="4">
    <source>
        <dbReference type="Proteomes" id="UP000199451"/>
    </source>
</evidence>
<keyword evidence="2" id="KW-0812">Transmembrane</keyword>
<evidence type="ECO:0000313" key="3">
    <source>
        <dbReference type="EMBL" id="SDL94961.1"/>
    </source>
</evidence>
<gene>
    <name evidence="3" type="ORF">SAMN04487949_0279</name>
</gene>
<evidence type="ECO:0000256" key="1">
    <source>
        <dbReference type="SAM" id="MobiDB-lite"/>
    </source>
</evidence>